<protein>
    <submittedName>
        <fullName evidence="2">Uncharacterized protein</fullName>
    </submittedName>
</protein>
<comment type="caution">
    <text evidence="2">The sequence shown here is derived from an EMBL/GenBank/DDBJ whole genome shotgun (WGS) entry which is preliminary data.</text>
</comment>
<feature type="compositionally biased region" description="Basic and acidic residues" evidence="1">
    <location>
        <begin position="1"/>
        <end position="10"/>
    </location>
</feature>
<accession>A0A086XRX0</accession>
<gene>
    <name evidence="2" type="ORF">CG50_07955</name>
</gene>
<proteinExistence type="predicted"/>
<evidence type="ECO:0000256" key="1">
    <source>
        <dbReference type="SAM" id="MobiDB-lite"/>
    </source>
</evidence>
<dbReference type="AlphaFoldDB" id="A0A086XRX0"/>
<dbReference type="Proteomes" id="UP000028824">
    <property type="component" value="Unassembled WGS sequence"/>
</dbReference>
<organism evidence="2 3">
    <name type="scientific">Paenirhodobacter enshiensis</name>
    <dbReference type="NCBI Taxonomy" id="1105367"/>
    <lineage>
        <taxon>Bacteria</taxon>
        <taxon>Pseudomonadati</taxon>
        <taxon>Pseudomonadota</taxon>
        <taxon>Alphaproteobacteria</taxon>
        <taxon>Rhodobacterales</taxon>
        <taxon>Rhodobacter group</taxon>
        <taxon>Paenirhodobacter</taxon>
    </lineage>
</organism>
<evidence type="ECO:0000313" key="2">
    <source>
        <dbReference type="EMBL" id="KFI24770.1"/>
    </source>
</evidence>
<dbReference type="EMBL" id="JFZB01000035">
    <property type="protein sequence ID" value="KFI24770.1"/>
    <property type="molecule type" value="Genomic_DNA"/>
</dbReference>
<evidence type="ECO:0000313" key="3">
    <source>
        <dbReference type="Proteomes" id="UP000028824"/>
    </source>
</evidence>
<feature type="compositionally biased region" description="Low complexity" evidence="1">
    <location>
        <begin position="34"/>
        <end position="46"/>
    </location>
</feature>
<reference evidence="2 3" key="1">
    <citation type="submission" date="2014-03" db="EMBL/GenBank/DDBJ databases">
        <title>Genome of Paenirhodobacter enshiensis DW2-9.</title>
        <authorList>
            <person name="Wang D."/>
            <person name="Wang G."/>
        </authorList>
    </citation>
    <scope>NUCLEOTIDE SEQUENCE [LARGE SCALE GENOMIC DNA]</scope>
    <source>
        <strain evidence="2 3">DW2-9</strain>
    </source>
</reference>
<name>A0A086XRX0_9RHOB</name>
<keyword evidence="3" id="KW-1185">Reference proteome</keyword>
<feature type="compositionally biased region" description="Basic and acidic residues" evidence="1">
    <location>
        <begin position="20"/>
        <end position="33"/>
    </location>
</feature>
<sequence>MDARMTDVRQGEAPAPDIPRTPEERAAKVRDMSPADLAAGPGALPDAPMPMPEQVIEPARSLIARLAASLRILPRPPAAPSAGNGL</sequence>
<feature type="region of interest" description="Disordered" evidence="1">
    <location>
        <begin position="1"/>
        <end position="52"/>
    </location>
</feature>